<name>A0A3G2KHN1_9CAUD</name>
<accession>A0A3G2KHN1</accession>
<evidence type="ECO:0000313" key="3">
    <source>
        <dbReference type="Proteomes" id="UP000273822"/>
    </source>
</evidence>
<sequence>MDNGFQLADRHRVDQVKLTAQTQKVLAAVWKRTIVLDRLDETFPVYLAAAEAVLGRGRATSDALARRYYMKVASSAGFPAAALSAPPVPLNREAVATSLRVTGPVLVKTQVAKGVSLEAAMSAGLAATVAAGKRIVLDGGREMLIQASRLDKNVEGWARVSDGGPCPFCAMLVSRGPVYSEGTVSFRSHDRCGCGVRLVYRNDADGGWSRDAATLNRLWKGTDDPDRPEGSTLTLGEWRTLYRETRADPTHPLNNPAAPLRRAA</sequence>
<dbReference type="EMBL" id="MH834619">
    <property type="protein sequence ID" value="AYN58485.1"/>
    <property type="molecule type" value="Genomic_DNA"/>
</dbReference>
<protein>
    <submittedName>
        <fullName evidence="2">Uncharacterized protein</fullName>
    </submittedName>
</protein>
<reference evidence="3" key="1">
    <citation type="submission" date="2018-09" db="EMBL/GenBank/DDBJ databases">
        <authorList>
            <person name="Rimple P.A."/>
            <person name="Stoner T.H."/>
            <person name="Garlena R.A."/>
            <person name="Russell D.A."/>
            <person name="Pope W.H."/>
            <person name="Jacobs-Sera D."/>
            <person name="Hatfull G.F."/>
        </authorList>
    </citation>
    <scope>NUCLEOTIDE SEQUENCE [LARGE SCALE GENOMIC DNA]</scope>
</reference>
<gene>
    <name evidence="2" type="primary">4</name>
    <name evidence="2" type="ORF">PBI_MAUREEN_4</name>
</gene>
<evidence type="ECO:0000313" key="2">
    <source>
        <dbReference type="EMBL" id="AYN58485.1"/>
    </source>
</evidence>
<organism evidence="2 3">
    <name type="scientific">Arthrobacter phage Maureen</name>
    <dbReference type="NCBI Taxonomy" id="2419961"/>
    <lineage>
        <taxon>Viruses</taxon>
        <taxon>Duplodnaviria</taxon>
        <taxon>Heunggongvirae</taxon>
        <taxon>Uroviricota</taxon>
        <taxon>Caudoviricetes</taxon>
        <taxon>Casidaviridae</taxon>
        <taxon>Liebevirus</taxon>
        <taxon>Liebevirus liebe</taxon>
        <taxon>Arthrobacter virus Liebe</taxon>
    </lineage>
</organism>
<dbReference type="Pfam" id="PF25310">
    <property type="entry name" value="VG15"/>
    <property type="match status" value="1"/>
</dbReference>
<dbReference type="InterPro" id="IPR057369">
    <property type="entry name" value="VG15"/>
</dbReference>
<feature type="region of interest" description="Disordered" evidence="1">
    <location>
        <begin position="245"/>
        <end position="264"/>
    </location>
</feature>
<evidence type="ECO:0000256" key="1">
    <source>
        <dbReference type="SAM" id="MobiDB-lite"/>
    </source>
</evidence>
<dbReference type="Proteomes" id="UP000273822">
    <property type="component" value="Segment"/>
</dbReference>
<proteinExistence type="predicted"/>